<proteinExistence type="predicted"/>
<dbReference type="EMBL" id="LT629755">
    <property type="protein sequence ID" value="SDR97767.1"/>
    <property type="molecule type" value="Genomic_DNA"/>
</dbReference>
<protein>
    <submittedName>
        <fullName evidence="1">Uncharacterized protein</fullName>
    </submittedName>
</protein>
<dbReference type="AlphaFoldDB" id="A0A1H1NFM9"/>
<evidence type="ECO:0000313" key="1">
    <source>
        <dbReference type="EMBL" id="SDR97767.1"/>
    </source>
</evidence>
<accession>A0A1H1NFM9</accession>
<dbReference type="STRING" id="589382.SAMN04489721_0587"/>
<organism evidence="1 2">
    <name type="scientific">Agromyces flavus</name>
    <dbReference type="NCBI Taxonomy" id="589382"/>
    <lineage>
        <taxon>Bacteria</taxon>
        <taxon>Bacillati</taxon>
        <taxon>Actinomycetota</taxon>
        <taxon>Actinomycetes</taxon>
        <taxon>Micrococcales</taxon>
        <taxon>Microbacteriaceae</taxon>
        <taxon>Agromyces</taxon>
    </lineage>
</organism>
<reference evidence="2" key="1">
    <citation type="submission" date="2016-10" db="EMBL/GenBank/DDBJ databases">
        <authorList>
            <person name="Varghese N."/>
            <person name="Submissions S."/>
        </authorList>
    </citation>
    <scope>NUCLEOTIDE SEQUENCE [LARGE SCALE GENOMIC DNA]</scope>
    <source>
        <strain evidence="2">CPCC 202695</strain>
    </source>
</reference>
<gene>
    <name evidence="1" type="ORF">SAMN04489721_0587</name>
</gene>
<sequence>MPVTGAAGRLAVMPAPRLRGRLAALSAVALATLVLTGCVGNPVQDLVDRTVEDTVEGATGGDVELGGDLPADFPASVPVIDGTIEVAGGAGGNGDGWMVVLTPEGADPVADATSALTASGFTEDASLSGDAAGGSVYTDGQYVVVLAGDATTVTYTVFPAP</sequence>
<name>A0A1H1NFM9_9MICO</name>
<evidence type="ECO:0000313" key="2">
    <source>
        <dbReference type="Proteomes" id="UP000199482"/>
    </source>
</evidence>
<dbReference type="Proteomes" id="UP000199482">
    <property type="component" value="Chromosome I"/>
</dbReference>